<feature type="region of interest" description="Disordered" evidence="2">
    <location>
        <begin position="464"/>
        <end position="511"/>
    </location>
</feature>
<protein>
    <submittedName>
        <fullName evidence="3">Uncharacterized protein</fullName>
    </submittedName>
</protein>
<name>A0A6S7L7W7_PARCT</name>
<feature type="compositionally biased region" description="Basic residues" evidence="2">
    <location>
        <begin position="48"/>
        <end position="63"/>
    </location>
</feature>
<gene>
    <name evidence="3" type="ORF">PACLA_8A060174</name>
</gene>
<evidence type="ECO:0000256" key="2">
    <source>
        <dbReference type="SAM" id="MobiDB-lite"/>
    </source>
</evidence>
<evidence type="ECO:0000313" key="3">
    <source>
        <dbReference type="EMBL" id="CAB4034042.1"/>
    </source>
</evidence>
<reference evidence="3" key="1">
    <citation type="submission" date="2020-04" db="EMBL/GenBank/DDBJ databases">
        <authorList>
            <person name="Alioto T."/>
            <person name="Alioto T."/>
            <person name="Gomez Garrido J."/>
        </authorList>
    </citation>
    <scope>NUCLEOTIDE SEQUENCE</scope>
    <source>
        <strain evidence="3">A484AB</strain>
    </source>
</reference>
<dbReference type="EMBL" id="CACRXK020019766">
    <property type="protein sequence ID" value="CAB4034042.1"/>
    <property type="molecule type" value="Genomic_DNA"/>
</dbReference>
<feature type="region of interest" description="Disordered" evidence="2">
    <location>
        <begin position="89"/>
        <end position="266"/>
    </location>
</feature>
<organism evidence="3 4">
    <name type="scientific">Paramuricea clavata</name>
    <name type="common">Red gorgonian</name>
    <name type="synonym">Violescent sea-whip</name>
    <dbReference type="NCBI Taxonomy" id="317549"/>
    <lineage>
        <taxon>Eukaryota</taxon>
        <taxon>Metazoa</taxon>
        <taxon>Cnidaria</taxon>
        <taxon>Anthozoa</taxon>
        <taxon>Octocorallia</taxon>
        <taxon>Malacalcyonacea</taxon>
        <taxon>Plexauridae</taxon>
        <taxon>Paramuricea</taxon>
    </lineage>
</organism>
<dbReference type="OrthoDB" id="5987992at2759"/>
<feature type="compositionally biased region" description="Basic and acidic residues" evidence="2">
    <location>
        <begin position="155"/>
        <end position="171"/>
    </location>
</feature>
<comment type="caution">
    <text evidence="3">The sequence shown here is derived from an EMBL/GenBank/DDBJ whole genome shotgun (WGS) entry which is preliminary data.</text>
</comment>
<feature type="compositionally biased region" description="Basic and acidic residues" evidence="2">
    <location>
        <begin position="492"/>
        <end position="502"/>
    </location>
</feature>
<evidence type="ECO:0000313" key="4">
    <source>
        <dbReference type="Proteomes" id="UP001152795"/>
    </source>
</evidence>
<dbReference type="AlphaFoldDB" id="A0A6S7L7W7"/>
<feature type="compositionally biased region" description="Pro residues" evidence="2">
    <location>
        <begin position="241"/>
        <end position="253"/>
    </location>
</feature>
<keyword evidence="1" id="KW-0175">Coiled coil</keyword>
<keyword evidence="4" id="KW-1185">Reference proteome</keyword>
<sequence>MLVPQDAAPPPRVQQQELLPGFVPTTNAFTKENPEAVPPPKSKPIIPHLKHTPKHHVQPKKPHVPAQKPSGVITPEDRAQWSIFGESLPLAPQAENNPPPLQAPQVEQPLMPMTEQFTPTGMTEQPINPTPQETQAEFSTPSESNSHDLPGLRPLDSDLIKHEHHEKKPELSVKPPAVQMETQSPTHLQADISPPQAFAEQPAVPEVPPPAPAVPPPAPAVPPPAPAVPPPAPAVPFSAPDIPPPAPAVPPASPSSAQMDYSNEMFPSMQPDVPMVPMPPPQFFAPNFIPLASIPLPVFLPDDTPDVRLAKEKDFETRRSAIAVENIEKAIGLDEKTIESLIDDVKQVSERQAIQYENAILKDRKEEEEAKGERKVETEDKLLRDEELEGKAKETVDQINRLEKVMTVIEVAKFDAGRRAGQQLQAAEAWKDRMNGRAKKSKIMKVPEKNSVKKTTRHILENIIKKEKYRTNANKGSKRNETQSNKSPIHSVVDKNTNDYRSKRSFSSDSDRKDLLRIKFKKIGKLAKEILKNIQK</sequence>
<accession>A0A6S7L7W7</accession>
<feature type="compositionally biased region" description="Pro residues" evidence="2">
    <location>
        <begin position="205"/>
        <end position="234"/>
    </location>
</feature>
<feature type="compositionally biased region" description="Polar residues" evidence="2">
    <location>
        <begin position="115"/>
        <end position="144"/>
    </location>
</feature>
<proteinExistence type="predicted"/>
<dbReference type="Proteomes" id="UP001152795">
    <property type="component" value="Unassembled WGS sequence"/>
</dbReference>
<feature type="region of interest" description="Disordered" evidence="2">
    <location>
        <begin position="25"/>
        <end position="73"/>
    </location>
</feature>
<feature type="coiled-coil region" evidence="1">
    <location>
        <begin position="351"/>
        <end position="405"/>
    </location>
</feature>
<evidence type="ECO:0000256" key="1">
    <source>
        <dbReference type="SAM" id="Coils"/>
    </source>
</evidence>